<dbReference type="EMBL" id="JASNRB020000019">
    <property type="protein sequence ID" value="MFJ1471167.1"/>
    <property type="molecule type" value="Genomic_DNA"/>
</dbReference>
<keyword evidence="1" id="KW-0547">Nucleotide-binding</keyword>
<keyword evidence="2" id="KW-1185">Reference proteome</keyword>
<evidence type="ECO:0000313" key="2">
    <source>
        <dbReference type="Proteomes" id="UP001168096"/>
    </source>
</evidence>
<comment type="caution">
    <text evidence="1">The sequence shown here is derived from an EMBL/GenBank/DDBJ whole genome shotgun (WGS) entry which is preliminary data.</text>
</comment>
<evidence type="ECO:0000313" key="1">
    <source>
        <dbReference type="EMBL" id="MFJ1471167.1"/>
    </source>
</evidence>
<keyword evidence="1" id="KW-0347">Helicase</keyword>
<accession>A0ACC7MGE9</accession>
<organism evidence="1 2">
    <name type="scientific">Massilia orientalis</name>
    <dbReference type="NCBI Taxonomy" id="3050128"/>
    <lineage>
        <taxon>Bacteria</taxon>
        <taxon>Pseudomonadati</taxon>
        <taxon>Pseudomonadota</taxon>
        <taxon>Betaproteobacteria</taxon>
        <taxon>Burkholderiales</taxon>
        <taxon>Oxalobacteraceae</taxon>
        <taxon>Telluria group</taxon>
        <taxon>Massilia</taxon>
    </lineage>
</organism>
<protein>
    <submittedName>
        <fullName evidence="1">Replicative DNA helicase</fullName>
    </submittedName>
</protein>
<dbReference type="Proteomes" id="UP001168096">
    <property type="component" value="Unassembled WGS sequence"/>
</dbReference>
<name>A0ACC7MGE9_9BURK</name>
<sequence length="452" mass="50128">MSEREMWNAEAEQCVLGGLLRDNDALDNIQYLMPEHLYVGDNQTIFAEMRRQIGAGRKVDVVTLADTLRDRVPDAFQYLATLHSNSPSAANIRHHAEIVLERAQRRFLMAVATDLHAAAKNAPEGPQSVCDQFAARLDEIGQRKGGSEPVLLAESLVDYLDLIDRRMEGLIRPVETGYNALDRQLVGGLERGTLTVAAGRPGTGKTAFGLGVARNVARSGVALFLSMEMKRSAIIDRNIAAIGKIPLNWLRSPSQRNDETWERLTPTIKRVQDLRLFIDDETALSVMAIRAKARQIKRRHGLDLLVIDQLSFITAAKKYDNAAYAIGEITRALVALSKELDCAVLLLAQLNRECEKRTNRRPIMADLALSSSIEQDAANIVFLYRDELYNENTPDQGIAEVNVAKQRQGQPGMVGLGYEAAYTRFVDLGRPWAPHRDEPKKPAGRGLAAGLR</sequence>
<keyword evidence="1" id="KW-0378">Hydrolase</keyword>
<keyword evidence="1" id="KW-0067">ATP-binding</keyword>
<gene>
    <name evidence="1" type="ORF">QPK29_025895</name>
</gene>
<reference evidence="1" key="1">
    <citation type="submission" date="2024-11" db="EMBL/GenBank/DDBJ databases">
        <title>Description of Massilia orientalis sp. nov., isolated from rhizosphere soil of Ageratina adenophora.</title>
        <authorList>
            <person name="Wang Y."/>
        </authorList>
    </citation>
    <scope>NUCLEOTIDE SEQUENCE</scope>
    <source>
        <strain evidence="1">YIM B02787</strain>
    </source>
</reference>
<proteinExistence type="predicted"/>